<name>A0A7H1C1F0_9PAST</name>
<feature type="domain" description="DNA-binding protein H-NS-like C-terminal" evidence="9">
    <location>
        <begin position="92"/>
        <end position="139"/>
    </location>
</feature>
<sequence>MSDLKSLLNIRSLRVFAKDLALEQLKSLAEKLDTIIAEKEEEIRKEEQEKAKQLENLNKYAEMLKQDGLSIDELAQLLADKVIKGRKAPKARKPIASRPAKYKFVDSEGNEKTWTGQGRTPKALQEALDKGKKLEDFAI</sequence>
<dbReference type="Gene3D" id="1.10.287.1050">
    <property type="entry name" value="H-NS histone-like proteins"/>
    <property type="match status" value="1"/>
</dbReference>
<protein>
    <recommendedName>
        <fullName evidence="5">DNA-binding protein</fullName>
    </recommendedName>
</protein>
<dbReference type="PIRSF" id="PIRSF002096">
    <property type="entry name" value="HnS"/>
    <property type="match status" value="1"/>
</dbReference>
<keyword evidence="7" id="KW-0175">Coiled coil</keyword>
<dbReference type="GO" id="GO:0001217">
    <property type="term" value="F:DNA-binding transcription repressor activity"/>
    <property type="evidence" value="ECO:0007669"/>
    <property type="project" value="TreeGrafter"/>
</dbReference>
<dbReference type="EMBL" id="CP061280">
    <property type="protein sequence ID" value="QNS14805.1"/>
    <property type="molecule type" value="Genomic_DNA"/>
</dbReference>
<dbReference type="PANTHER" id="PTHR38097">
    <property type="match status" value="1"/>
</dbReference>
<evidence type="ECO:0000256" key="2">
    <source>
        <dbReference type="ARBA" id="ARBA00010610"/>
    </source>
</evidence>
<dbReference type="InterPro" id="IPR001801">
    <property type="entry name" value="Histone_HNS"/>
</dbReference>
<organism evidence="10 11">
    <name type="scientific">Mannheimia bovis</name>
    <dbReference type="NCBI Taxonomy" id="2770636"/>
    <lineage>
        <taxon>Bacteria</taxon>
        <taxon>Pseudomonadati</taxon>
        <taxon>Pseudomonadota</taxon>
        <taxon>Gammaproteobacteria</taxon>
        <taxon>Pasteurellales</taxon>
        <taxon>Pasteurellaceae</taxon>
        <taxon>Mannheimia</taxon>
    </lineage>
</organism>
<evidence type="ECO:0000259" key="9">
    <source>
        <dbReference type="SMART" id="SM00528"/>
    </source>
</evidence>
<evidence type="ECO:0000256" key="5">
    <source>
        <dbReference type="PIRNR" id="PIRNR002096"/>
    </source>
</evidence>
<keyword evidence="11" id="KW-1185">Reference proteome</keyword>
<dbReference type="GO" id="GO:0030527">
    <property type="term" value="F:structural constituent of chromatin"/>
    <property type="evidence" value="ECO:0007669"/>
    <property type="project" value="InterPro"/>
</dbReference>
<dbReference type="GO" id="GO:0000976">
    <property type="term" value="F:transcription cis-regulatory region binding"/>
    <property type="evidence" value="ECO:0007669"/>
    <property type="project" value="TreeGrafter"/>
</dbReference>
<proteinExistence type="inferred from homology"/>
<dbReference type="GO" id="GO:0046983">
    <property type="term" value="F:protein dimerization activity"/>
    <property type="evidence" value="ECO:0007669"/>
    <property type="project" value="InterPro"/>
</dbReference>
<dbReference type="GO" id="GO:0005829">
    <property type="term" value="C:cytosol"/>
    <property type="evidence" value="ECO:0007669"/>
    <property type="project" value="TreeGrafter"/>
</dbReference>
<dbReference type="PANTHER" id="PTHR38097:SF2">
    <property type="entry name" value="DNA-BINDING PROTEIN STPA"/>
    <property type="match status" value="1"/>
</dbReference>
<feature type="region of interest" description="Disordered" evidence="8">
    <location>
        <begin position="107"/>
        <end position="127"/>
    </location>
</feature>
<evidence type="ECO:0000256" key="6">
    <source>
        <dbReference type="PIRSR" id="PIRSR002096-1"/>
    </source>
</evidence>
<comment type="similarity">
    <text evidence="2 5">Belongs to the histone-like protein H-NS family.</text>
</comment>
<dbReference type="SMART" id="SM00528">
    <property type="entry name" value="HNS"/>
    <property type="match status" value="1"/>
</dbReference>
<feature type="coiled-coil region" evidence="7">
    <location>
        <begin position="18"/>
        <end position="64"/>
    </location>
</feature>
<evidence type="ECO:0000256" key="1">
    <source>
        <dbReference type="ARBA" id="ARBA00004453"/>
    </source>
</evidence>
<dbReference type="InterPro" id="IPR037150">
    <property type="entry name" value="H-NS_C_dom_sf"/>
</dbReference>
<evidence type="ECO:0000256" key="3">
    <source>
        <dbReference type="ARBA" id="ARBA00022490"/>
    </source>
</evidence>
<dbReference type="RefSeq" id="WP_188156437.1">
    <property type="nucleotide sequence ID" value="NZ_CP061280.1"/>
</dbReference>
<dbReference type="KEGG" id="mbos:ICJ55_08635"/>
<dbReference type="Pfam" id="PF22470">
    <property type="entry name" value="Histone_HNS_N"/>
    <property type="match status" value="1"/>
</dbReference>
<dbReference type="SUPFAM" id="SSF81273">
    <property type="entry name" value="H-NS histone-like proteins"/>
    <property type="match status" value="2"/>
</dbReference>
<dbReference type="FunFam" id="4.10.430.10:FF:000001">
    <property type="entry name" value="DNA-binding protein"/>
    <property type="match status" value="1"/>
</dbReference>
<dbReference type="InterPro" id="IPR027454">
    <property type="entry name" value="Histone_HNS_N"/>
</dbReference>
<accession>A0A7H1C1F0</accession>
<dbReference type="Gene3D" id="4.10.430.10">
    <property type="entry name" value="Histone-like protein H-NS, C-terminal domain"/>
    <property type="match status" value="1"/>
</dbReference>
<evidence type="ECO:0000313" key="11">
    <source>
        <dbReference type="Proteomes" id="UP000576260"/>
    </source>
</evidence>
<dbReference type="GO" id="GO:0003680">
    <property type="term" value="F:minor groove of adenine-thymine-rich DNA binding"/>
    <property type="evidence" value="ECO:0007669"/>
    <property type="project" value="TreeGrafter"/>
</dbReference>
<gene>
    <name evidence="10" type="ORF">ICJ55_08635</name>
</gene>
<dbReference type="GO" id="GO:0032993">
    <property type="term" value="C:protein-DNA complex"/>
    <property type="evidence" value="ECO:0007669"/>
    <property type="project" value="TreeGrafter"/>
</dbReference>
<evidence type="ECO:0000256" key="4">
    <source>
        <dbReference type="ARBA" id="ARBA00023125"/>
    </source>
</evidence>
<dbReference type="Proteomes" id="UP000576260">
    <property type="component" value="Chromosome"/>
</dbReference>
<dbReference type="Pfam" id="PF00816">
    <property type="entry name" value="Histone_HNS"/>
    <property type="match status" value="1"/>
</dbReference>
<dbReference type="InterPro" id="IPR027444">
    <property type="entry name" value="H-NS_C_dom"/>
</dbReference>
<reference evidence="10 11" key="1">
    <citation type="submission" date="2020-09" db="EMBL/GenBank/DDBJ databases">
        <title>Mannheimia bovis sp.nov., isolated from a cow.</title>
        <authorList>
            <person name="Li F."/>
        </authorList>
    </citation>
    <scope>NUCLEOTIDE SEQUENCE [LARGE SCALE GENOMIC DNA]</scope>
    <source>
        <strain evidence="10 11">ZY190616</strain>
    </source>
</reference>
<evidence type="ECO:0000313" key="10">
    <source>
        <dbReference type="EMBL" id="QNS14805.1"/>
    </source>
</evidence>
<dbReference type="AlphaFoldDB" id="A0A7H1C1F0"/>
<evidence type="ECO:0000256" key="8">
    <source>
        <dbReference type="SAM" id="MobiDB-lite"/>
    </source>
</evidence>
<keyword evidence="4 5" id="KW-0238">DNA-binding</keyword>
<feature type="DNA-binding region" evidence="6">
    <location>
        <begin position="117"/>
        <end position="122"/>
    </location>
</feature>
<keyword evidence="3" id="KW-0963">Cytoplasm</keyword>
<comment type="subcellular location">
    <subcellularLocation>
        <location evidence="1">Cytoplasm</location>
        <location evidence="1">Nucleoid</location>
    </subcellularLocation>
</comment>
<dbReference type="GO" id="GO:0003681">
    <property type="term" value="F:bent DNA binding"/>
    <property type="evidence" value="ECO:0007669"/>
    <property type="project" value="TreeGrafter"/>
</dbReference>
<dbReference type="GO" id="GO:0009295">
    <property type="term" value="C:nucleoid"/>
    <property type="evidence" value="ECO:0007669"/>
    <property type="project" value="UniProtKB-SubCell"/>
</dbReference>
<dbReference type="InterPro" id="IPR054180">
    <property type="entry name" value="H-NS-like_N"/>
</dbReference>
<evidence type="ECO:0000256" key="7">
    <source>
        <dbReference type="SAM" id="Coils"/>
    </source>
</evidence>